<reference evidence="4 5" key="1">
    <citation type="journal article" date="2008" name="PLoS Genet.">
        <title>Genomic islands in the pathogenic filamentous fungus Aspergillus fumigatus.</title>
        <authorList>
            <person name="Fedorova N.D."/>
            <person name="Khaldi N."/>
            <person name="Joardar V.S."/>
            <person name="Maiti R."/>
            <person name="Amedeo P."/>
            <person name="Anderson M.J."/>
            <person name="Crabtree J."/>
            <person name="Silva J.C."/>
            <person name="Badger J.H."/>
            <person name="Albarraq A."/>
            <person name="Angiuoli S."/>
            <person name="Bussey H."/>
            <person name="Bowyer P."/>
            <person name="Cotty P.J."/>
            <person name="Dyer P.S."/>
            <person name="Egan A."/>
            <person name="Galens K."/>
            <person name="Fraser-Liggett C.M."/>
            <person name="Haas B.J."/>
            <person name="Inman J.M."/>
            <person name="Kent R."/>
            <person name="Lemieux S."/>
            <person name="Malavazi I."/>
            <person name="Orvis J."/>
            <person name="Roemer T."/>
            <person name="Ronning C.M."/>
            <person name="Sundaram J.P."/>
            <person name="Sutton G."/>
            <person name="Turner G."/>
            <person name="Venter J.C."/>
            <person name="White O.R."/>
            <person name="Whitty B.R."/>
            <person name="Youngman P."/>
            <person name="Wolfe K.H."/>
            <person name="Goldman G.H."/>
            <person name="Wortman J.R."/>
            <person name="Jiang B."/>
            <person name="Denning D.W."/>
            <person name="Nierman W.C."/>
        </authorList>
    </citation>
    <scope>NUCLEOTIDE SEQUENCE [LARGE SCALE GENOMIC DNA]</scope>
    <source>
        <strain evidence="5">CBS 144.89 / FGSC A1163 / CEA10</strain>
    </source>
</reference>
<comment type="similarity">
    <text evidence="2">Belongs to the glycosyl hydrolase 88 family.</text>
</comment>
<dbReference type="PANTHER" id="PTHR36845:SF1">
    <property type="entry name" value="HYDROLASE, PUTATIVE (AFU_ORTHOLOGUE AFUA_7G05090)-RELATED"/>
    <property type="match status" value="1"/>
</dbReference>
<dbReference type="SUPFAM" id="SSF48208">
    <property type="entry name" value="Six-hairpin glycosidases"/>
    <property type="match status" value="1"/>
</dbReference>
<dbReference type="InterPro" id="IPR008928">
    <property type="entry name" value="6-hairpin_glycosidase_sf"/>
</dbReference>
<evidence type="ECO:0000256" key="3">
    <source>
        <dbReference type="SAM" id="MobiDB-lite"/>
    </source>
</evidence>
<gene>
    <name evidence="4" type="ORF">AFUB_090670</name>
</gene>
<dbReference type="FunFam" id="1.50.10.10:FF:000048">
    <property type="entry name" value="Unsaturated chondroitin disaccharide hydrolase"/>
    <property type="match status" value="1"/>
</dbReference>
<dbReference type="AlphaFoldDB" id="B0YCM0"/>
<name>B0YCM0_ASPFC</name>
<dbReference type="InterPro" id="IPR052369">
    <property type="entry name" value="UG_Glycosaminoglycan_Hydrolase"/>
</dbReference>
<dbReference type="GO" id="GO:0052757">
    <property type="term" value="F:chondroitin hydrolase activity"/>
    <property type="evidence" value="ECO:0007669"/>
    <property type="project" value="TreeGrafter"/>
</dbReference>
<evidence type="ECO:0000256" key="2">
    <source>
        <dbReference type="ARBA" id="ARBA00038358"/>
    </source>
</evidence>
<feature type="region of interest" description="Disordered" evidence="3">
    <location>
        <begin position="41"/>
        <end position="68"/>
    </location>
</feature>
<dbReference type="InterPro" id="IPR012341">
    <property type="entry name" value="6hp_glycosidase-like_sf"/>
</dbReference>
<dbReference type="VEuPathDB" id="FungiDB:AFUB_090670"/>
<proteinExistence type="inferred from homology"/>
<dbReference type="Proteomes" id="UP000001699">
    <property type="component" value="Unassembled WGS sequence"/>
</dbReference>
<protein>
    <submittedName>
        <fullName evidence="4">Glucuronyl hydrolase, putative</fullName>
    </submittedName>
</protein>
<evidence type="ECO:0000256" key="1">
    <source>
        <dbReference type="ARBA" id="ARBA00022801"/>
    </source>
</evidence>
<dbReference type="PhylomeDB" id="B0YCM0"/>
<dbReference type="Gene3D" id="1.50.10.10">
    <property type="match status" value="1"/>
</dbReference>
<dbReference type="HOGENOM" id="CLU_027158_2_0_1"/>
<sequence length="541" mass="59802">MGLCTHPDAEKTWGTSGQFRSQSSAGRRSFLGVLMASGRANVLGRDSSERRDSGSDKHHRHHQQLQRSFSSNVAPLRMTVDIANHQIQSKGSQPLERIFSESVLAKILRVAVEALDNNDPPTEYPEFVPQKGPSTGRYVLRESSFWTCGFFPGLLYVLLERAIQYPSAFPYLGHPHSLDPASLRDHLVALCTKWTAPIYPMSLRTDTHDLGFILAPSLRRSWELTANPNSLRALLTGAQSLASRFVPATGAIRSWDVLRQSDVDITSLETDCLVIIDSMMNLDLLYYAAAHLGPQLAAIATTHAKTLLHSHLRRETIPGTARAGYSTIHVVNFDPATGAIKERRTAQGYAADSTWARGQAWAITGYAQTYAWTRDRQFLDVAIGLAEYFLARLEGAPPCVEQRVDGRRVGRYVPLWDFDAPVDEASPLRDSSAGVIAANGMLLLSQALVGADDGLARRFREAAMRIVSETVECSYSREEARLVDGGKQVEDVSGSRFDAILRNATANHNAKDLDRYSDHGLVYADYYLLEFGNQLLKLGLI</sequence>
<organism evidence="4 5">
    <name type="scientific">Aspergillus fumigatus (strain CBS 144.89 / FGSC A1163 / CEA10)</name>
    <name type="common">Neosartorya fumigata</name>
    <dbReference type="NCBI Taxonomy" id="451804"/>
    <lineage>
        <taxon>Eukaryota</taxon>
        <taxon>Fungi</taxon>
        <taxon>Dikarya</taxon>
        <taxon>Ascomycota</taxon>
        <taxon>Pezizomycotina</taxon>
        <taxon>Eurotiomycetes</taxon>
        <taxon>Eurotiomycetidae</taxon>
        <taxon>Eurotiales</taxon>
        <taxon>Aspergillaceae</taxon>
        <taxon>Aspergillus</taxon>
        <taxon>Aspergillus subgen. Fumigati</taxon>
    </lineage>
</organism>
<evidence type="ECO:0000313" key="5">
    <source>
        <dbReference type="Proteomes" id="UP000001699"/>
    </source>
</evidence>
<evidence type="ECO:0000313" key="4">
    <source>
        <dbReference type="EMBL" id="EDP48351.1"/>
    </source>
</evidence>
<keyword evidence="1 4" id="KW-0378">Hydrolase</keyword>
<accession>B0YCM0</accession>
<dbReference type="EMBL" id="DS499601">
    <property type="protein sequence ID" value="EDP48351.1"/>
    <property type="molecule type" value="Genomic_DNA"/>
</dbReference>
<dbReference type="PANTHER" id="PTHR36845">
    <property type="entry name" value="HYDROLASE, PUTATIVE (AFU_ORTHOLOGUE AFUA_7G05090)-RELATED"/>
    <property type="match status" value="1"/>
</dbReference>
<keyword evidence="5" id="KW-1185">Reference proteome</keyword>
<feature type="compositionally biased region" description="Basic and acidic residues" evidence="3">
    <location>
        <begin position="46"/>
        <end position="56"/>
    </location>
</feature>
<dbReference type="OrthoDB" id="2317065at2759"/>
<dbReference type="GO" id="GO:0000272">
    <property type="term" value="P:polysaccharide catabolic process"/>
    <property type="evidence" value="ECO:0007669"/>
    <property type="project" value="TreeGrafter"/>
</dbReference>